<feature type="domain" description="RNA 3'-terminal phosphate cyclase" evidence="8">
    <location>
        <begin position="9"/>
        <end position="317"/>
    </location>
</feature>
<dbReference type="Gene3D" id="3.65.10.20">
    <property type="entry name" value="RNA 3'-terminal phosphate cyclase domain"/>
    <property type="match status" value="1"/>
</dbReference>
<dbReference type="GO" id="GO:0006396">
    <property type="term" value="P:RNA processing"/>
    <property type="evidence" value="ECO:0007669"/>
    <property type="project" value="UniProtKB-UniRule"/>
</dbReference>
<comment type="catalytic activity">
    <reaction evidence="6">
        <text>a 3'-end 3'-phospho-ribonucleotide-RNA + ATP = a 3'-end 2',3'-cyclophospho-ribonucleotide-RNA + AMP + diphosphate</text>
        <dbReference type="Rhea" id="RHEA:23976"/>
        <dbReference type="Rhea" id="RHEA-COMP:10463"/>
        <dbReference type="Rhea" id="RHEA-COMP:10464"/>
        <dbReference type="ChEBI" id="CHEBI:30616"/>
        <dbReference type="ChEBI" id="CHEBI:33019"/>
        <dbReference type="ChEBI" id="CHEBI:83062"/>
        <dbReference type="ChEBI" id="CHEBI:83064"/>
        <dbReference type="ChEBI" id="CHEBI:456215"/>
        <dbReference type="EC" id="6.5.1.4"/>
    </reaction>
</comment>
<dbReference type="PROSITE" id="PS01287">
    <property type="entry name" value="RTC"/>
    <property type="match status" value="1"/>
</dbReference>
<evidence type="ECO:0000259" key="9">
    <source>
        <dbReference type="Pfam" id="PF05189"/>
    </source>
</evidence>
<gene>
    <name evidence="6" type="primary">rtcA</name>
    <name evidence="10" type="ORF">CM19_03200</name>
</gene>
<evidence type="ECO:0000256" key="2">
    <source>
        <dbReference type="ARBA" id="ARBA00021428"/>
    </source>
</evidence>
<keyword evidence="11" id="KW-1185">Reference proteome</keyword>
<dbReference type="InterPro" id="IPR000228">
    <property type="entry name" value="RNA3'_term_phos_cyc"/>
</dbReference>
<proteinExistence type="inferred from homology"/>
<dbReference type="Pfam" id="PF05189">
    <property type="entry name" value="RTC_insert"/>
    <property type="match status" value="1"/>
</dbReference>
<name>A0A031LUM9_9CREN</name>
<keyword evidence="5 6" id="KW-0067">ATP-binding</keyword>
<dbReference type="InterPro" id="IPR013792">
    <property type="entry name" value="RNA3'P_cycl/enolpyr_Trfase_a/b"/>
</dbReference>
<organism evidence="10 11">
    <name type="scientific">Candidatus Acidianus copahuensis</name>
    <dbReference type="NCBI Taxonomy" id="1160895"/>
    <lineage>
        <taxon>Archaea</taxon>
        <taxon>Thermoproteota</taxon>
        <taxon>Thermoprotei</taxon>
        <taxon>Sulfolobales</taxon>
        <taxon>Sulfolobaceae</taxon>
        <taxon>Acidianus</taxon>
    </lineage>
</organism>
<dbReference type="InterPro" id="IPR023797">
    <property type="entry name" value="RNA3'_phos_cyclase_dom"/>
</dbReference>
<evidence type="ECO:0000256" key="4">
    <source>
        <dbReference type="ARBA" id="ARBA00022741"/>
    </source>
</evidence>
<comment type="subcellular location">
    <subcellularLocation>
        <location evidence="6">Cytoplasm</location>
    </subcellularLocation>
</comment>
<evidence type="ECO:0000256" key="7">
    <source>
        <dbReference type="NCBIfam" id="TIGR03399"/>
    </source>
</evidence>
<evidence type="ECO:0000256" key="3">
    <source>
        <dbReference type="ARBA" id="ARBA00022598"/>
    </source>
</evidence>
<dbReference type="AlphaFoldDB" id="A0A031LUM9"/>
<comment type="similarity">
    <text evidence="1 6">Belongs to the RNA 3'-terminal cyclase family. Type 1 subfamily.</text>
</comment>
<dbReference type="PANTHER" id="PTHR11096:SF0">
    <property type="entry name" value="RNA 3'-TERMINAL PHOSPHATE CYCLASE"/>
    <property type="match status" value="1"/>
</dbReference>
<dbReference type="SUPFAM" id="SSF55205">
    <property type="entry name" value="EPT/RTPC-like"/>
    <property type="match status" value="1"/>
</dbReference>
<dbReference type="InterPro" id="IPR036553">
    <property type="entry name" value="RPTC_insert"/>
</dbReference>
<dbReference type="InterPro" id="IPR037136">
    <property type="entry name" value="RNA3'_phos_cyclase_dom_sf"/>
</dbReference>
<comment type="caution">
    <text evidence="10">The sequence shown here is derived from an EMBL/GenBank/DDBJ whole genome shotgun (WGS) entry which is preliminary data.</text>
</comment>
<keyword evidence="4 6" id="KW-0547">Nucleotide-binding</keyword>
<dbReference type="GO" id="GO:0003963">
    <property type="term" value="F:RNA-3'-phosphate cyclase activity"/>
    <property type="evidence" value="ECO:0007669"/>
    <property type="project" value="UniProtKB-UniRule"/>
</dbReference>
<feature type="domain" description="RNA 3'-terminal phosphate cyclase insert" evidence="9">
    <location>
        <begin position="178"/>
        <end position="271"/>
    </location>
</feature>
<dbReference type="HAMAP" id="MF_00200">
    <property type="entry name" value="RTC"/>
    <property type="match status" value="1"/>
</dbReference>
<evidence type="ECO:0000256" key="5">
    <source>
        <dbReference type="ARBA" id="ARBA00022840"/>
    </source>
</evidence>
<comment type="function">
    <text evidence="6">Catalyzes the conversion of 3'-phosphate to a 2',3'-cyclic phosphodiester at the end of RNA. The mechanism of action of the enzyme occurs in 3 steps: (A) adenylation of the enzyme by ATP; (B) transfer of adenylate to an RNA-N3'P to produce RNA-N3'PP5'A; (C) and attack of the adjacent 2'-hydroxyl on the 3'-phosphorus in the diester linkage to produce the cyclic end product. The biological role of this enzyme is unknown but it is likely to function in some aspects of cellular RNA processing.</text>
</comment>
<dbReference type="PIRSF" id="PIRSF005378">
    <property type="entry name" value="RNA3'_term_phos_cycl_euk"/>
    <property type="match status" value="1"/>
</dbReference>
<dbReference type="EMBL" id="JFZT01000019">
    <property type="protein sequence ID" value="EZQ10853.1"/>
    <property type="molecule type" value="Genomic_DNA"/>
</dbReference>
<dbReference type="InterPro" id="IPR013791">
    <property type="entry name" value="RNA3'-term_phos_cycl_insert"/>
</dbReference>
<evidence type="ECO:0000259" key="8">
    <source>
        <dbReference type="Pfam" id="PF01137"/>
    </source>
</evidence>
<dbReference type="InterPro" id="IPR017770">
    <property type="entry name" value="RNA3'_term_phos_cyc_type_1"/>
</dbReference>
<dbReference type="InterPro" id="IPR020719">
    <property type="entry name" value="RNA3'_term_phos_cycl-like_CS"/>
</dbReference>
<accession>A0A031LUM9</accession>
<evidence type="ECO:0000313" key="11">
    <source>
        <dbReference type="Proteomes" id="UP000024332"/>
    </source>
</evidence>
<dbReference type="EC" id="6.5.1.4" evidence="6 7"/>
<feature type="active site" description="Tele-AMP-histidine intermediate" evidence="6">
    <location>
        <position position="304"/>
    </location>
</feature>
<comment type="caution">
    <text evidence="6">Lacks conserved residue(s) required for the propagation of feature annotation.</text>
</comment>
<dbReference type="GO" id="GO:0005524">
    <property type="term" value="F:ATP binding"/>
    <property type="evidence" value="ECO:0007669"/>
    <property type="project" value="UniProtKB-KW"/>
</dbReference>
<dbReference type="PANTHER" id="PTHR11096">
    <property type="entry name" value="RNA 3' TERMINAL PHOSPHATE CYCLASE"/>
    <property type="match status" value="1"/>
</dbReference>
<reference evidence="10 11" key="1">
    <citation type="submission" date="2014-03" db="EMBL/GenBank/DDBJ databases">
        <title>Draft genome sequence of the novel thermoacidophilic archaea Acidianus copahuensis ALE1 strain, isolated from Copahue volcanic area in Neuquen Argentina.</title>
        <authorList>
            <person name="Urbieta M.S."/>
            <person name="Rascovan N."/>
            <person name="Castro C."/>
            <person name="Revale S."/>
            <person name="Giaveno M.A."/>
            <person name="Vazquez M.P."/>
            <person name="Donati E.R."/>
        </authorList>
    </citation>
    <scope>NUCLEOTIDE SEQUENCE [LARGE SCALE GENOMIC DNA]</scope>
    <source>
        <strain evidence="10 11">ALE1</strain>
    </source>
</reference>
<dbReference type="GO" id="GO:0005737">
    <property type="term" value="C:cytoplasm"/>
    <property type="evidence" value="ECO:0007669"/>
    <property type="project" value="UniProtKB-SubCell"/>
</dbReference>
<dbReference type="STRING" id="1160895.CM19_03200"/>
<dbReference type="Proteomes" id="UP000024332">
    <property type="component" value="Unassembled WGS sequence"/>
</dbReference>
<sequence length="335" mass="36312">MIEIDGSFGEGGGQILRTSLTLSALTGKAIKVYNIRANRPNPGLQHQHLTAVKLMKYLTDAETKGDFINSMEILFTPKEIKREGKLEFNVGTAGSVTLIANTIIPLLINSRLTITLTGGTDVPKSPTFDYMRLVFLKILENIGVNGKIELIKRGHYPKGGGAIRLFNFQGNPGQFDITELGRVEIIKGISHASSLPSHVAERQITGSKEVLDKLGVTVEIEADIREGESVGSGITLAAYGKSVMGSDSLGEKGKRAEIVGREAATKLMEDLKSGGAIDRYMSDMLMLYASIYGGKYTGSRLTCHAKTNAEVIRKFFPNTKIEISGVSPFVFKAEL</sequence>
<dbReference type="RefSeq" id="WP_048098951.1">
    <property type="nucleotide sequence ID" value="NZ_JFZT01000019.1"/>
</dbReference>
<evidence type="ECO:0000256" key="1">
    <source>
        <dbReference type="ARBA" id="ARBA00009206"/>
    </source>
</evidence>
<keyword evidence="6" id="KW-0963">Cytoplasm</keyword>
<keyword evidence="3 6" id="KW-0436">Ligase</keyword>
<dbReference type="OrthoDB" id="7994at2157"/>
<dbReference type="Pfam" id="PF01137">
    <property type="entry name" value="RTC"/>
    <property type="match status" value="1"/>
</dbReference>
<evidence type="ECO:0000313" key="10">
    <source>
        <dbReference type="EMBL" id="EZQ10853.1"/>
    </source>
</evidence>
<dbReference type="Gene3D" id="3.30.360.20">
    <property type="entry name" value="RNA 3'-terminal phosphate cyclase, insert domain"/>
    <property type="match status" value="1"/>
</dbReference>
<protein>
    <recommendedName>
        <fullName evidence="2 6">RNA 3'-terminal phosphate cyclase</fullName>
        <shortName evidence="6">RNA cyclase</shortName>
        <shortName evidence="6">RNA-3'-phosphate cyclase</shortName>
        <ecNumber evidence="6 7">6.5.1.4</ecNumber>
    </recommendedName>
</protein>
<dbReference type="NCBIfam" id="TIGR03399">
    <property type="entry name" value="RNA_3prim_cycl"/>
    <property type="match status" value="1"/>
</dbReference>
<evidence type="ECO:0000256" key="6">
    <source>
        <dbReference type="HAMAP-Rule" id="MF_00200"/>
    </source>
</evidence>